<evidence type="ECO:0000256" key="11">
    <source>
        <dbReference type="ARBA" id="ARBA00023229"/>
    </source>
</evidence>
<dbReference type="HAMAP" id="MF_01520">
    <property type="entry name" value="IspDF"/>
    <property type="match status" value="1"/>
</dbReference>
<evidence type="ECO:0000256" key="10">
    <source>
        <dbReference type="ARBA" id="ARBA00022723"/>
    </source>
</evidence>
<evidence type="ECO:0000256" key="1">
    <source>
        <dbReference type="ARBA" id="ARBA00000200"/>
    </source>
</evidence>
<dbReference type="EMBL" id="JACEON010000016">
    <property type="protein sequence ID" value="MBA4613186.1"/>
    <property type="molecule type" value="Genomic_DNA"/>
</dbReference>
<dbReference type="InterPro" id="IPR026596">
    <property type="entry name" value="IspD/F"/>
</dbReference>
<dbReference type="Pfam" id="PF02542">
    <property type="entry name" value="YgbB"/>
    <property type="match status" value="1"/>
</dbReference>
<dbReference type="SUPFAM" id="SSF53448">
    <property type="entry name" value="Nucleotide-diphospho-sugar transferases"/>
    <property type="match status" value="1"/>
</dbReference>
<evidence type="ECO:0000256" key="6">
    <source>
        <dbReference type="ARBA" id="ARBA00008480"/>
    </source>
</evidence>
<dbReference type="PANTHER" id="PTHR43181:SF1">
    <property type="entry name" value="2-C-METHYL-D-ERYTHRITOL 2,4-CYCLODIPHOSPHATE SYNTHASE, CHLOROPLASTIC"/>
    <property type="match status" value="1"/>
</dbReference>
<evidence type="ECO:0000256" key="8">
    <source>
        <dbReference type="ARBA" id="ARBA00022679"/>
    </source>
</evidence>
<keyword evidence="10 14" id="KW-0479">Metal-binding</keyword>
<dbReference type="GO" id="GO:0050518">
    <property type="term" value="F:2-C-methyl-D-erythritol 4-phosphate cytidylyltransferase activity"/>
    <property type="evidence" value="ECO:0007669"/>
    <property type="project" value="UniProtKB-UniRule"/>
</dbReference>
<keyword evidence="12 14" id="KW-0456">Lyase</keyword>
<evidence type="ECO:0000256" key="3">
    <source>
        <dbReference type="ARBA" id="ARBA00001968"/>
    </source>
</evidence>
<comment type="pathway">
    <text evidence="4 14">Isoprenoid biosynthesis; isopentenyl diphosphate biosynthesis via DXP pathway; isopentenyl diphosphate from 1-deoxy-D-xylulose 5-phosphate: step 4/6.</text>
</comment>
<feature type="binding site" evidence="14">
    <location>
        <begin position="259"/>
        <end position="261"/>
    </location>
    <ligand>
        <name>4-CDP-2-C-methyl-D-erythritol 2-phosphate</name>
        <dbReference type="ChEBI" id="CHEBI:57919"/>
    </ligand>
</feature>
<feature type="region of interest" description="2-C-methyl-D-erythritol 2,4-cyclodiphosphate synthase" evidence="14">
    <location>
        <begin position="253"/>
        <end position="418"/>
    </location>
</feature>
<comment type="similarity">
    <text evidence="7">Belongs to the IspD/TarI cytidylyltransferase family. IspD subfamily.</text>
</comment>
<feature type="binding site" evidence="14">
    <location>
        <position position="293"/>
    </location>
    <ligand>
        <name>a divalent metal cation</name>
        <dbReference type="ChEBI" id="CHEBI:60240"/>
    </ligand>
</feature>
<feature type="region of interest" description="2-C-methyl-D-erythritol 4-phosphate cytidylyltransferase" evidence="14">
    <location>
        <begin position="1"/>
        <end position="252"/>
    </location>
</feature>
<dbReference type="InterPro" id="IPR029044">
    <property type="entry name" value="Nucleotide-diphossugar_trans"/>
</dbReference>
<comment type="caution">
    <text evidence="16">The sequence shown here is derived from an EMBL/GenBank/DDBJ whole genome shotgun (WGS) entry which is preliminary data.</text>
</comment>
<feature type="binding site" evidence="14">
    <location>
        <begin position="307"/>
        <end position="309"/>
    </location>
    <ligand>
        <name>4-CDP-2-C-methyl-D-erythritol 2-phosphate</name>
        <dbReference type="ChEBI" id="CHEBI:57919"/>
    </ligand>
</feature>
<dbReference type="UniPathway" id="UPA00056">
    <property type="reaction ID" value="UER00093"/>
</dbReference>
<comment type="similarity">
    <text evidence="14">In the C-terminal section; belongs to the IspF family.</text>
</comment>
<dbReference type="SUPFAM" id="SSF69765">
    <property type="entry name" value="IpsF-like"/>
    <property type="match status" value="1"/>
</dbReference>
<dbReference type="AlphaFoldDB" id="A0A838XXJ5"/>
<dbReference type="Gene3D" id="3.90.550.10">
    <property type="entry name" value="Spore Coat Polysaccharide Biosynthesis Protein SpsA, Chain A"/>
    <property type="match status" value="1"/>
</dbReference>
<organism evidence="16 17">
    <name type="scientific">Stappia taiwanensis</name>
    <dbReference type="NCBI Taxonomy" id="992267"/>
    <lineage>
        <taxon>Bacteria</taxon>
        <taxon>Pseudomonadati</taxon>
        <taxon>Pseudomonadota</taxon>
        <taxon>Alphaproteobacteria</taxon>
        <taxon>Hyphomicrobiales</taxon>
        <taxon>Stappiaceae</taxon>
        <taxon>Stappia</taxon>
    </lineage>
</organism>
<comment type="caution">
    <text evidence="14">Lacks conserved residue(s) required for the propagation of feature annotation.</text>
</comment>
<feature type="binding site" evidence="14">
    <location>
        <begin position="285"/>
        <end position="286"/>
    </location>
    <ligand>
        <name>4-CDP-2-C-methyl-D-erythritol 2-phosphate</name>
        <dbReference type="ChEBI" id="CHEBI:57919"/>
    </ligand>
</feature>
<dbReference type="Gene3D" id="3.30.1330.50">
    <property type="entry name" value="2-C-methyl-D-erythritol 2,4-cyclodiphosphate synthase"/>
    <property type="match status" value="1"/>
</dbReference>
<keyword evidence="8 14" id="KW-0808">Transferase</keyword>
<dbReference type="InterPro" id="IPR018294">
    <property type="entry name" value="ISPD_synthase_CS"/>
</dbReference>
<feature type="site" description="Transition state stabilizer" evidence="14">
    <location>
        <position position="384"/>
    </location>
</feature>
<dbReference type="NCBIfam" id="TIGR00453">
    <property type="entry name" value="ispD"/>
    <property type="match status" value="1"/>
</dbReference>
<dbReference type="HAMAP" id="MF_00108">
    <property type="entry name" value="IspD"/>
    <property type="match status" value="1"/>
</dbReference>
<feature type="site" description="Transition state stabilizer" evidence="14">
    <location>
        <position position="285"/>
    </location>
</feature>
<feature type="binding site" evidence="14">
    <location>
        <begin position="383"/>
        <end position="386"/>
    </location>
    <ligand>
        <name>4-CDP-2-C-methyl-D-erythritol 2-phosphate</name>
        <dbReference type="ChEBI" id="CHEBI:57919"/>
    </ligand>
</feature>
<dbReference type="NCBIfam" id="TIGR00151">
    <property type="entry name" value="ispF"/>
    <property type="match status" value="1"/>
</dbReference>
<feature type="site" description="Positions MEP for the nucleophilic attack" evidence="14">
    <location>
        <position position="227"/>
    </location>
</feature>
<dbReference type="GO" id="GO:0008685">
    <property type="term" value="F:2-C-methyl-D-erythritol 2,4-cyclodiphosphate synthase activity"/>
    <property type="evidence" value="ECO:0007669"/>
    <property type="project" value="UniProtKB-UniRule"/>
</dbReference>
<comment type="cofactor">
    <cofactor evidence="3 14">
        <name>a divalent metal cation</name>
        <dbReference type="ChEBI" id="CHEBI:60240"/>
    </cofactor>
</comment>
<dbReference type="PROSITE" id="PS01350">
    <property type="entry name" value="ISPF"/>
    <property type="match status" value="1"/>
</dbReference>
<dbReference type="EC" id="4.6.1.12" evidence="14"/>
<evidence type="ECO:0000313" key="16">
    <source>
        <dbReference type="EMBL" id="MBA4613186.1"/>
    </source>
</evidence>
<evidence type="ECO:0000313" key="17">
    <source>
        <dbReference type="Proteomes" id="UP000559404"/>
    </source>
</evidence>
<evidence type="ECO:0000256" key="2">
    <source>
        <dbReference type="ARBA" id="ARBA00001282"/>
    </source>
</evidence>
<dbReference type="InterPro" id="IPR003526">
    <property type="entry name" value="MECDP_synthase"/>
</dbReference>
<gene>
    <name evidence="14" type="primary">ispDF</name>
    <name evidence="16" type="ORF">H1W37_16110</name>
</gene>
<dbReference type="InterPro" id="IPR036571">
    <property type="entry name" value="MECDP_synthase_sf"/>
</dbReference>
<comment type="similarity">
    <text evidence="14">In the N-terminal section; belongs to the IspD/TarI cytidylyltransferase family. IspD subfamily.</text>
</comment>
<keyword evidence="9 14" id="KW-0548">Nucleotidyltransferase</keyword>
<evidence type="ECO:0000256" key="4">
    <source>
        <dbReference type="ARBA" id="ARBA00004709"/>
    </source>
</evidence>
<dbReference type="Pfam" id="PF01128">
    <property type="entry name" value="IspD"/>
    <property type="match status" value="1"/>
</dbReference>
<evidence type="ECO:0000256" key="12">
    <source>
        <dbReference type="ARBA" id="ARBA00023239"/>
    </source>
</evidence>
<keyword evidence="13 14" id="KW-0511">Multifunctional enzyme</keyword>
<evidence type="ECO:0000256" key="5">
    <source>
        <dbReference type="ARBA" id="ARBA00004787"/>
    </source>
</evidence>
<dbReference type="FunFam" id="3.90.550.10:FF:000003">
    <property type="entry name" value="2-C-methyl-D-erythritol 4-phosphate cytidylyltransferase"/>
    <property type="match status" value="1"/>
</dbReference>
<reference evidence="16 17" key="2">
    <citation type="submission" date="2020-08" db="EMBL/GenBank/DDBJ databases">
        <title>Stappia taiwanensis sp. nov., isolated from a coastal thermal spring.</title>
        <authorList>
            <person name="Kampfer P."/>
        </authorList>
    </citation>
    <scope>NUCLEOTIDE SEQUENCE [LARGE SCALE GENOMIC DNA]</scope>
    <source>
        <strain evidence="16 17">DSM 23284</strain>
    </source>
</reference>
<dbReference type="EC" id="2.7.7.60" evidence="14"/>
<evidence type="ECO:0000256" key="7">
    <source>
        <dbReference type="ARBA" id="ARBA00009789"/>
    </source>
</evidence>
<feature type="site" description="Transition state stabilizer" evidence="14">
    <location>
        <position position="22"/>
    </location>
</feature>
<protein>
    <recommendedName>
        <fullName evidence="14">Bifunctional enzyme IspD/IspF</fullName>
    </recommendedName>
    <domain>
        <recommendedName>
            <fullName evidence="14">2-C-methyl-D-erythritol 4-phosphate cytidylyltransferase</fullName>
            <ecNumber evidence="14">2.7.7.60</ecNumber>
        </recommendedName>
        <alternativeName>
            <fullName evidence="14">4-diphosphocytidyl-2C-methyl-D-erythritol synthase</fullName>
        </alternativeName>
        <alternativeName>
            <fullName evidence="14">MEP cytidylyltransferase</fullName>
            <shortName evidence="14">MCT</shortName>
        </alternativeName>
    </domain>
    <domain>
        <recommendedName>
            <fullName evidence="14">2-C-methyl-D-erythritol 2,4-cyclodiphosphate synthase</fullName>
            <shortName evidence="14">MECDP-synthase</shortName>
            <shortName evidence="14">MECPP-synthase</shortName>
            <shortName evidence="14">MECPS</shortName>
            <ecNumber evidence="14">4.6.1.12</ecNumber>
        </recommendedName>
    </domain>
</protein>
<name>A0A838XXJ5_9HYPH</name>
<evidence type="ECO:0000259" key="15">
    <source>
        <dbReference type="Pfam" id="PF02542"/>
    </source>
</evidence>
<dbReference type="InterPro" id="IPR001228">
    <property type="entry name" value="IspD"/>
</dbReference>
<dbReference type="InterPro" id="IPR020555">
    <property type="entry name" value="MECDP_synthase_CS"/>
</dbReference>
<evidence type="ECO:0000256" key="9">
    <source>
        <dbReference type="ARBA" id="ARBA00022695"/>
    </source>
</evidence>
<dbReference type="GO" id="GO:0019288">
    <property type="term" value="P:isopentenyl diphosphate biosynthetic process, methylerythritol 4-phosphate pathway"/>
    <property type="evidence" value="ECO:0007669"/>
    <property type="project" value="UniProtKB-UniRule"/>
</dbReference>
<dbReference type="Proteomes" id="UP000559404">
    <property type="component" value="Unassembled WGS sequence"/>
</dbReference>
<proteinExistence type="inferred from homology"/>
<feature type="binding site" evidence="14">
    <location>
        <position position="261"/>
    </location>
    <ligand>
        <name>a divalent metal cation</name>
        <dbReference type="ChEBI" id="CHEBI:60240"/>
    </ligand>
</feature>
<feature type="site" description="Transition state stabilizer" evidence="14">
    <location>
        <position position="30"/>
    </location>
</feature>
<keyword evidence="17" id="KW-1185">Reference proteome</keyword>
<feature type="domain" description="2-C-methyl-D-erythritol 2,4-cyclodiphosphate synthase" evidence="15">
    <location>
        <begin position="253"/>
        <end position="405"/>
    </location>
</feature>
<feature type="binding site" evidence="14">
    <location>
        <position position="393"/>
    </location>
    <ligand>
        <name>4-CDP-2-C-methyl-D-erythritol 2-phosphate</name>
        <dbReference type="ChEBI" id="CHEBI:57919"/>
    </ligand>
</feature>
<accession>A0A838XXJ5</accession>
<dbReference type="PANTHER" id="PTHR43181">
    <property type="entry name" value="2-C-METHYL-D-ERYTHRITOL 2,4-CYCLODIPHOSPHATE SYNTHASE, CHLOROPLASTIC"/>
    <property type="match status" value="1"/>
</dbReference>
<comment type="catalytic activity">
    <reaction evidence="1 14">
        <text>4-CDP-2-C-methyl-D-erythritol 2-phosphate = 2-C-methyl-D-erythritol 2,4-cyclic diphosphate + CMP</text>
        <dbReference type="Rhea" id="RHEA:23864"/>
        <dbReference type="ChEBI" id="CHEBI:57919"/>
        <dbReference type="ChEBI" id="CHEBI:58483"/>
        <dbReference type="ChEBI" id="CHEBI:60377"/>
        <dbReference type="EC" id="4.6.1.12"/>
    </reaction>
</comment>
<dbReference type="CDD" id="cd02516">
    <property type="entry name" value="CDP-ME_synthetase"/>
    <property type="match status" value="1"/>
</dbReference>
<evidence type="ECO:0000256" key="13">
    <source>
        <dbReference type="ARBA" id="ARBA00023268"/>
    </source>
</evidence>
<dbReference type="PROSITE" id="PS01295">
    <property type="entry name" value="ISPD"/>
    <property type="match status" value="1"/>
</dbReference>
<dbReference type="HAMAP" id="MF_00107">
    <property type="entry name" value="IspF"/>
    <property type="match status" value="1"/>
</dbReference>
<dbReference type="NCBIfam" id="NF006899">
    <property type="entry name" value="PRK09382.1"/>
    <property type="match status" value="1"/>
</dbReference>
<dbReference type="CDD" id="cd00554">
    <property type="entry name" value="MECDP_synthase"/>
    <property type="match status" value="1"/>
</dbReference>
<evidence type="ECO:0000256" key="14">
    <source>
        <dbReference type="HAMAP-Rule" id="MF_01520"/>
    </source>
</evidence>
<comment type="similarity">
    <text evidence="6">Belongs to the IspF family.</text>
</comment>
<feature type="binding site" evidence="14">
    <location>
        <position position="390"/>
    </location>
    <ligand>
        <name>4-CDP-2-C-methyl-D-erythritol 2-phosphate</name>
        <dbReference type="ChEBI" id="CHEBI:57919"/>
    </ligand>
</feature>
<dbReference type="GO" id="GO:0016114">
    <property type="term" value="P:terpenoid biosynthetic process"/>
    <property type="evidence" value="ECO:0007669"/>
    <property type="project" value="InterPro"/>
</dbReference>
<sequence>MPEIASATKVAVLVVAAGRGTRAGGGETPKQYRRIGGVAVLRRTVEAFAGVDRVDSIQVVIHADDRAMYDAALAGSSAHAKLRPPVGGGDSRQASVLNGLEALRAEAPDLVLIHDAARPFVTGDVVLSTLDALAGGARAVVAAVPVADTLKRGEVTAPESSVQVRGTVERAGLWAAQTPQGFVFADILEAHRRAAAAGVEGLTDDAAVAEWQGLAVAISPGDAANSKITTMEDLMQADRIIQLEELARCSDVRVATAYDVHAFEPGDEVILGGIAIPHDRALKGHSDADVVLHALTDAILGALCDGDIGHHFPPSDPQWRGAPSDQFLRFAAERVRRAGGAISLLDATVVCERPKVGPHREAMRARIAEICDLPVGRVAVKATTSERLGFTGREEGIATLATATLRLPFDYLPEDASC</sequence>
<comment type="pathway">
    <text evidence="5 14">Isoprenoid biosynthesis; isopentenyl diphosphate biosynthesis via DXP pathway; isopentenyl diphosphate from 1-deoxy-D-xylulose 5-phosphate: step 2/6.</text>
</comment>
<keyword evidence="11 14" id="KW-0414">Isoprene biosynthesis</keyword>
<reference evidence="16 17" key="1">
    <citation type="submission" date="2020-07" db="EMBL/GenBank/DDBJ databases">
        <authorList>
            <person name="Li M."/>
        </authorList>
    </citation>
    <scope>NUCLEOTIDE SEQUENCE [LARGE SCALE GENOMIC DNA]</scope>
    <source>
        <strain evidence="16 17">DSM 23284</strain>
    </source>
</reference>
<dbReference type="GO" id="GO:0046872">
    <property type="term" value="F:metal ion binding"/>
    <property type="evidence" value="ECO:0007669"/>
    <property type="project" value="UniProtKB-KW"/>
</dbReference>
<dbReference type="InterPro" id="IPR034683">
    <property type="entry name" value="IspD/TarI"/>
</dbReference>
<comment type="function">
    <text evidence="14">Bifunctional enzyme that catalyzes the formation of 4-diphosphocytidyl-2-C-methyl-D-erythritol from CTP and 2-C-methyl-D-erythritol 4-phosphate (MEP) (IspD), and catalyzes the conversion of 4-diphosphocytidyl-2-C-methyl-D-erythritol 2-phosphate (CDP-ME2P) to 2-C-methyl-D-erythritol 2,4-cyclodiphosphate (ME-CPP) with a corresponding release of cytidine 5-monophosphate (CMP) (IspF).</text>
</comment>
<dbReference type="RefSeq" id="WP_181761376.1">
    <property type="nucleotide sequence ID" value="NZ_BMCR01000001.1"/>
</dbReference>
<feature type="binding site" evidence="14">
    <location>
        <position position="259"/>
    </location>
    <ligand>
        <name>a divalent metal cation</name>
        <dbReference type="ChEBI" id="CHEBI:60240"/>
    </ligand>
</feature>
<feature type="site" description="Positions MEP for the nucleophilic attack" evidence="14">
    <location>
        <position position="170"/>
    </location>
</feature>
<comment type="catalytic activity">
    <reaction evidence="2 14">
        <text>2-C-methyl-D-erythritol 4-phosphate + CTP + H(+) = 4-CDP-2-C-methyl-D-erythritol + diphosphate</text>
        <dbReference type="Rhea" id="RHEA:13429"/>
        <dbReference type="ChEBI" id="CHEBI:15378"/>
        <dbReference type="ChEBI" id="CHEBI:33019"/>
        <dbReference type="ChEBI" id="CHEBI:37563"/>
        <dbReference type="ChEBI" id="CHEBI:57823"/>
        <dbReference type="ChEBI" id="CHEBI:58262"/>
        <dbReference type="EC" id="2.7.7.60"/>
    </reaction>
</comment>